<organism evidence="5 6">
    <name type="scientific">Nakamurella leprariae</name>
    <dbReference type="NCBI Taxonomy" id="2803911"/>
    <lineage>
        <taxon>Bacteria</taxon>
        <taxon>Bacillati</taxon>
        <taxon>Actinomycetota</taxon>
        <taxon>Actinomycetes</taxon>
        <taxon>Nakamurellales</taxon>
        <taxon>Nakamurellaceae</taxon>
        <taxon>Nakamurella</taxon>
    </lineage>
</organism>
<evidence type="ECO:0000256" key="3">
    <source>
        <dbReference type="SAM" id="MobiDB-lite"/>
    </source>
</evidence>
<evidence type="ECO:0000313" key="5">
    <source>
        <dbReference type="EMBL" id="MBM9468381.1"/>
    </source>
</evidence>
<proteinExistence type="inferred from homology"/>
<dbReference type="Proteomes" id="UP000663792">
    <property type="component" value="Unassembled WGS sequence"/>
</dbReference>
<dbReference type="InterPro" id="IPR008978">
    <property type="entry name" value="HSP20-like_chaperone"/>
</dbReference>
<comment type="similarity">
    <text evidence="1 2">Belongs to the small heat shock protein (HSP20) family.</text>
</comment>
<dbReference type="RefSeq" id="WP_205261340.1">
    <property type="nucleotide sequence ID" value="NZ_JAERWK010000017.1"/>
</dbReference>
<accession>A0A938YF38</accession>
<dbReference type="Gene3D" id="2.60.40.790">
    <property type="match status" value="1"/>
</dbReference>
<feature type="domain" description="SHSP" evidence="4">
    <location>
        <begin position="23"/>
        <end position="134"/>
    </location>
</feature>
<dbReference type="PANTHER" id="PTHR11527">
    <property type="entry name" value="HEAT-SHOCK PROTEIN 20 FAMILY MEMBER"/>
    <property type="match status" value="1"/>
</dbReference>
<sequence length="164" mass="17931">MLGFDPFRDVEAFRRLAMGTVENGRTPRFMPMDVVKVDDHFVVLADLPGVDPGSVDLDVDHNTLTIRAHRTAAEHQGGQWLTNERFAGSYLRQLSLGDGVDTERISANYANGVLTVIIPIAERAKQRRIPIDLAETPTSLRASTVESRSADGPSDRQVEAGSSS</sequence>
<evidence type="ECO:0000256" key="1">
    <source>
        <dbReference type="PROSITE-ProRule" id="PRU00285"/>
    </source>
</evidence>
<gene>
    <name evidence="5" type="ORF">JL106_13945</name>
</gene>
<dbReference type="Pfam" id="PF00011">
    <property type="entry name" value="HSP20"/>
    <property type="match status" value="1"/>
</dbReference>
<evidence type="ECO:0000313" key="6">
    <source>
        <dbReference type="Proteomes" id="UP000663792"/>
    </source>
</evidence>
<reference evidence="5" key="1">
    <citation type="submission" date="2021-01" db="EMBL/GenBank/DDBJ databases">
        <title>YIM 132084 draft genome.</title>
        <authorList>
            <person name="An D."/>
        </authorList>
    </citation>
    <scope>NUCLEOTIDE SEQUENCE</scope>
    <source>
        <strain evidence="5">YIM 132084</strain>
    </source>
</reference>
<evidence type="ECO:0000256" key="2">
    <source>
        <dbReference type="RuleBase" id="RU003616"/>
    </source>
</evidence>
<protein>
    <submittedName>
        <fullName evidence="5">Hsp20/alpha crystallin family protein</fullName>
    </submittedName>
</protein>
<keyword evidence="6" id="KW-1185">Reference proteome</keyword>
<feature type="region of interest" description="Disordered" evidence="3">
    <location>
        <begin position="136"/>
        <end position="164"/>
    </location>
</feature>
<comment type="caution">
    <text evidence="5">The sequence shown here is derived from an EMBL/GenBank/DDBJ whole genome shotgun (WGS) entry which is preliminary data.</text>
</comment>
<dbReference type="EMBL" id="JAERWK010000017">
    <property type="protein sequence ID" value="MBM9468381.1"/>
    <property type="molecule type" value="Genomic_DNA"/>
</dbReference>
<evidence type="ECO:0000259" key="4">
    <source>
        <dbReference type="PROSITE" id="PS01031"/>
    </source>
</evidence>
<feature type="compositionally biased region" description="Polar residues" evidence="3">
    <location>
        <begin position="136"/>
        <end position="147"/>
    </location>
</feature>
<name>A0A938YF38_9ACTN</name>
<dbReference type="CDD" id="cd06464">
    <property type="entry name" value="ACD_sHsps-like"/>
    <property type="match status" value="1"/>
</dbReference>
<dbReference type="InterPro" id="IPR002068">
    <property type="entry name" value="A-crystallin/Hsp20_dom"/>
</dbReference>
<dbReference type="SUPFAM" id="SSF49764">
    <property type="entry name" value="HSP20-like chaperones"/>
    <property type="match status" value="1"/>
</dbReference>
<dbReference type="AlphaFoldDB" id="A0A938YF38"/>
<dbReference type="PROSITE" id="PS01031">
    <property type="entry name" value="SHSP"/>
    <property type="match status" value="1"/>
</dbReference>
<dbReference type="InterPro" id="IPR031107">
    <property type="entry name" value="Small_HSP"/>
</dbReference>